<protein>
    <recommendedName>
        <fullName evidence="6">G domain-containing protein</fullName>
    </recommendedName>
</protein>
<dbReference type="SUPFAM" id="SSF52540">
    <property type="entry name" value="P-loop containing nucleoside triphosphate hydrolases"/>
    <property type="match status" value="1"/>
</dbReference>
<accession>A0A2B7YQU5</accession>
<evidence type="ECO:0000259" key="2">
    <source>
        <dbReference type="Pfam" id="PF00350"/>
    </source>
</evidence>
<dbReference type="OrthoDB" id="4172309at2759"/>
<feature type="compositionally biased region" description="Low complexity" evidence="1">
    <location>
        <begin position="181"/>
        <end position="201"/>
    </location>
</feature>
<comment type="caution">
    <text evidence="4">The sequence shown here is derived from an EMBL/GenBank/DDBJ whole genome shotgun (WGS) entry which is preliminary data.</text>
</comment>
<dbReference type="PANTHER" id="PTHR36681:SF3">
    <property type="entry name" value="NUCLEAR GTPASE, GERMINAL CENTER-ASSOCIATED, TANDEM DUPLICATE 3"/>
    <property type="match status" value="1"/>
</dbReference>
<feature type="compositionally biased region" description="Polar residues" evidence="1">
    <location>
        <begin position="141"/>
        <end position="150"/>
    </location>
</feature>
<dbReference type="EMBL" id="PDNA01000026">
    <property type="protein sequence ID" value="PGH23258.1"/>
    <property type="molecule type" value="Genomic_DNA"/>
</dbReference>
<evidence type="ECO:0008006" key="6">
    <source>
        <dbReference type="Google" id="ProtNLM"/>
    </source>
</evidence>
<feature type="compositionally biased region" description="Low complexity" evidence="1">
    <location>
        <begin position="37"/>
        <end position="75"/>
    </location>
</feature>
<dbReference type="AlphaFoldDB" id="A0A2B7YQU5"/>
<dbReference type="Pfam" id="PF00350">
    <property type="entry name" value="Dynamin_N"/>
    <property type="match status" value="1"/>
</dbReference>
<evidence type="ECO:0000259" key="3">
    <source>
        <dbReference type="Pfam" id="PF24564"/>
    </source>
</evidence>
<dbReference type="Pfam" id="PF24564">
    <property type="entry name" value="DUF7605"/>
    <property type="match status" value="1"/>
</dbReference>
<gene>
    <name evidence="4" type="ORF">AJ80_02674</name>
</gene>
<dbReference type="InterPro" id="IPR027417">
    <property type="entry name" value="P-loop_NTPase"/>
</dbReference>
<keyword evidence="5" id="KW-1185">Reference proteome</keyword>
<dbReference type="InterPro" id="IPR056024">
    <property type="entry name" value="DUF7605"/>
</dbReference>
<name>A0A2B7YQU5_POLH7</name>
<organism evidence="4 5">
    <name type="scientific">Polytolypa hystricis (strain UAMH7299)</name>
    <dbReference type="NCBI Taxonomy" id="1447883"/>
    <lineage>
        <taxon>Eukaryota</taxon>
        <taxon>Fungi</taxon>
        <taxon>Dikarya</taxon>
        <taxon>Ascomycota</taxon>
        <taxon>Pezizomycotina</taxon>
        <taxon>Eurotiomycetes</taxon>
        <taxon>Eurotiomycetidae</taxon>
        <taxon>Onygenales</taxon>
        <taxon>Onygenales incertae sedis</taxon>
        <taxon>Polytolypa</taxon>
    </lineage>
</organism>
<feature type="compositionally biased region" description="Low complexity" evidence="1">
    <location>
        <begin position="107"/>
        <end position="116"/>
    </location>
</feature>
<evidence type="ECO:0000256" key="1">
    <source>
        <dbReference type="SAM" id="MobiDB-lite"/>
    </source>
</evidence>
<evidence type="ECO:0000313" key="4">
    <source>
        <dbReference type="EMBL" id="PGH23258.1"/>
    </source>
</evidence>
<proteinExistence type="predicted"/>
<feature type="compositionally biased region" description="Polar residues" evidence="1">
    <location>
        <begin position="1"/>
        <end position="19"/>
    </location>
</feature>
<feature type="domain" description="Dynamin N-terminal" evidence="2">
    <location>
        <begin position="362"/>
        <end position="609"/>
    </location>
</feature>
<feature type="compositionally biased region" description="Polar residues" evidence="1">
    <location>
        <begin position="169"/>
        <end position="180"/>
    </location>
</feature>
<dbReference type="InterPro" id="IPR045063">
    <property type="entry name" value="Dynamin_N"/>
</dbReference>
<feature type="domain" description="DUF7605" evidence="3">
    <location>
        <begin position="828"/>
        <end position="1005"/>
    </location>
</feature>
<feature type="region of interest" description="Disordered" evidence="1">
    <location>
        <begin position="252"/>
        <end position="301"/>
    </location>
</feature>
<feature type="region of interest" description="Disordered" evidence="1">
    <location>
        <begin position="1"/>
        <end position="116"/>
    </location>
</feature>
<feature type="compositionally biased region" description="Acidic residues" evidence="1">
    <location>
        <begin position="273"/>
        <end position="286"/>
    </location>
</feature>
<sequence>MELNPSHSVGSHLTNSDNKSPPLLSTEPQTRRSSSAPYFSRRSPSPVFSFSSSSHIVFTPSSSSETASQSESCSAVSTPTHYRHQPRILPSPGIRPRTLSPSPRNISLPPSTSSVVSSNLELPTAEFTFSDPCRAAFDVNSRPSPRGTQNSSSQESSYSQSASRASSSLTNPQTSSQGSRPSAHAAAESTAPTPATTPESPRISPDAEAITVLDLYNATPNRSDGLPRGVRSLRTSTFTLSENSNSLVNGIDGLELNRGPDPSGLSSVAGDLNEMDIDDHGEEEQDPAPYTYSARNEPLPRDQPYYNASFQSKLRDGINIARTIRNVLHGSELASERGSGLNNILRTATELSEYNAPTTRTVALVGNSGQGKSSLINSLLDEVELAKTGSEGAAVTSFVTEYRYSLEHHTSNYVVEVEYLQGDELDKELTQLLDDSRQPYAPAFRENCSADAFQEAEEKSKIANTALSSAFGHQPDWDLDQLRGFGPFSLVVALSNLRRWAKLLEWPDGARDGTWTDSAETSQNCRESTERFMQHSLWPFVKVVRMYLKAAVLKPGLILADLPGFRDINLARVQAARRYLSTCNEIFIVSDIKRATTDETIEETIREHLESSGEIGRTATPGLAIICSHAAVFDDSNLEHRWRSHIDQGQLRRIKKEMKSAKKGEWTNMTLYRKAKIRYDKLFVAARNSKVRGEMKSKYFNVNPKVFCIDNKRYREPANFEEVEMSGIPGLRTFCYTIPAEALYASANNFLQNSLPSLVRSLQLWHDSGMEDGSQPLLQLVSTTALREVSKLCNRENGIDLLERDLPKNLRSHYKDTILRSFRNGKRTINANAINSCLKWRSLHHSTYMACCRRNGTYHSPTAGYMCWNTDLIECMNTFTETPWDTLDDKSEDEFIGLEAGLSSFLHGIYELAQVNVSYVDANAPRPFLRNIQSRQRIIQQVIEEAAESYMTSKVKRDAAGGHATSFIREQMIPAYQHCARDSGGGVIARSQSHMLDHLRNEDIFNLICKNAKRLLNGELTDIVSFIHNQIEVICNDIDNDLASILTADVSLREKYPDFFESLNRVLEWAGTAVGQWEEAGFRTPPY</sequence>
<feature type="compositionally biased region" description="Polar residues" evidence="1">
    <location>
        <begin position="26"/>
        <end position="36"/>
    </location>
</feature>
<feature type="region of interest" description="Disordered" evidence="1">
    <location>
        <begin position="138"/>
        <end position="204"/>
    </location>
</feature>
<reference evidence="4 5" key="1">
    <citation type="submission" date="2017-10" db="EMBL/GenBank/DDBJ databases">
        <title>Comparative genomics in systemic dimorphic fungi from Ajellomycetaceae.</title>
        <authorList>
            <person name="Munoz J.F."/>
            <person name="Mcewen J.G."/>
            <person name="Clay O.K."/>
            <person name="Cuomo C.A."/>
        </authorList>
    </citation>
    <scope>NUCLEOTIDE SEQUENCE [LARGE SCALE GENOMIC DNA]</scope>
    <source>
        <strain evidence="4 5">UAMH7299</strain>
    </source>
</reference>
<dbReference type="PANTHER" id="PTHR36681">
    <property type="entry name" value="NUCLEAR GTPASE, GERMINAL CENTER-ASSOCIATED, TANDEM DUPLICATE 3"/>
    <property type="match status" value="1"/>
</dbReference>
<evidence type="ECO:0000313" key="5">
    <source>
        <dbReference type="Proteomes" id="UP000224634"/>
    </source>
</evidence>
<dbReference type="STRING" id="1447883.A0A2B7YQU5"/>
<feature type="compositionally biased region" description="Low complexity" evidence="1">
    <location>
        <begin position="151"/>
        <end position="168"/>
    </location>
</feature>
<dbReference type="Gene3D" id="3.40.50.300">
    <property type="entry name" value="P-loop containing nucleotide triphosphate hydrolases"/>
    <property type="match status" value="1"/>
</dbReference>
<dbReference type="Proteomes" id="UP000224634">
    <property type="component" value="Unassembled WGS sequence"/>
</dbReference>